<dbReference type="STRING" id="63057.A0A2P5CGU5"/>
<accession>A0A2P5CGU5</accession>
<comment type="caution">
    <text evidence="2">The sequence shown here is derived from an EMBL/GenBank/DDBJ whole genome shotgun (WGS) entry which is preliminary data.</text>
</comment>
<evidence type="ECO:0000313" key="3">
    <source>
        <dbReference type="Proteomes" id="UP000237000"/>
    </source>
</evidence>
<proteinExistence type="predicted"/>
<dbReference type="PANTHER" id="PTHR47005">
    <property type="entry name" value="HEAVY METAL TRANSPORT/DETOXIFICATION SUPERFAMILY PROTEIN"/>
    <property type="match status" value="1"/>
</dbReference>
<feature type="region of interest" description="Disordered" evidence="1">
    <location>
        <begin position="65"/>
        <end position="121"/>
    </location>
</feature>
<feature type="compositionally biased region" description="Basic and acidic residues" evidence="1">
    <location>
        <begin position="65"/>
        <end position="91"/>
    </location>
</feature>
<name>A0A2P5CGU5_TREOI</name>
<dbReference type="InParanoid" id="A0A2P5CGU5"/>
<evidence type="ECO:0000256" key="1">
    <source>
        <dbReference type="SAM" id="MobiDB-lite"/>
    </source>
</evidence>
<sequence length="173" mass="19255">MTEAAAGVHNEATRKQVVIVVLKVAPSSAIDAARSLKKFFVNFLSPEKIKEKIICKGGESIKSIEIKVPEKPNRREPEEPKEKPKEPEKPKSQICHQSQNRISPTGGHKSDQNHHTLHPLHPLNPVHPTNWLRLPLPVWLGTFGLPTLLSRVVRNATEAMVVEHGVTFMVASL</sequence>
<gene>
    <name evidence="2" type="ORF">TorRG33x02_285290</name>
</gene>
<protein>
    <submittedName>
        <fullName evidence="2">Uncharacterized protein</fullName>
    </submittedName>
</protein>
<evidence type="ECO:0000313" key="2">
    <source>
        <dbReference type="EMBL" id="PON60195.1"/>
    </source>
</evidence>
<dbReference type="AlphaFoldDB" id="A0A2P5CGU5"/>
<dbReference type="Proteomes" id="UP000237000">
    <property type="component" value="Unassembled WGS sequence"/>
</dbReference>
<reference evidence="3" key="1">
    <citation type="submission" date="2016-06" db="EMBL/GenBank/DDBJ databases">
        <title>Parallel loss of symbiosis genes in relatives of nitrogen-fixing non-legume Parasponia.</title>
        <authorList>
            <person name="Van Velzen R."/>
            <person name="Holmer R."/>
            <person name="Bu F."/>
            <person name="Rutten L."/>
            <person name="Van Zeijl A."/>
            <person name="Liu W."/>
            <person name="Santuari L."/>
            <person name="Cao Q."/>
            <person name="Sharma T."/>
            <person name="Shen D."/>
            <person name="Roswanjaya Y."/>
            <person name="Wardhani T."/>
            <person name="Kalhor M.S."/>
            <person name="Jansen J."/>
            <person name="Van den Hoogen J."/>
            <person name="Gungor B."/>
            <person name="Hartog M."/>
            <person name="Hontelez J."/>
            <person name="Verver J."/>
            <person name="Yang W.-C."/>
            <person name="Schijlen E."/>
            <person name="Repin R."/>
            <person name="Schilthuizen M."/>
            <person name="Schranz E."/>
            <person name="Heidstra R."/>
            <person name="Miyata K."/>
            <person name="Fedorova E."/>
            <person name="Kohlen W."/>
            <person name="Bisseling T."/>
            <person name="Smit S."/>
            <person name="Geurts R."/>
        </authorList>
    </citation>
    <scope>NUCLEOTIDE SEQUENCE [LARGE SCALE GENOMIC DNA]</scope>
    <source>
        <strain evidence="3">cv. RG33-2</strain>
    </source>
</reference>
<keyword evidence="3" id="KW-1185">Reference proteome</keyword>
<feature type="compositionally biased region" description="Polar residues" evidence="1">
    <location>
        <begin position="94"/>
        <end position="103"/>
    </location>
</feature>
<dbReference type="PANTHER" id="PTHR47005:SF5">
    <property type="entry name" value="HEAVY METAL TRANSPORT_DETOXIFICATION SUPERFAMILY PROTEIN"/>
    <property type="match status" value="1"/>
</dbReference>
<dbReference type="OrthoDB" id="10555025at2759"/>
<organism evidence="2 3">
    <name type="scientific">Trema orientale</name>
    <name type="common">Charcoal tree</name>
    <name type="synonym">Celtis orientalis</name>
    <dbReference type="NCBI Taxonomy" id="63057"/>
    <lineage>
        <taxon>Eukaryota</taxon>
        <taxon>Viridiplantae</taxon>
        <taxon>Streptophyta</taxon>
        <taxon>Embryophyta</taxon>
        <taxon>Tracheophyta</taxon>
        <taxon>Spermatophyta</taxon>
        <taxon>Magnoliopsida</taxon>
        <taxon>eudicotyledons</taxon>
        <taxon>Gunneridae</taxon>
        <taxon>Pentapetalae</taxon>
        <taxon>rosids</taxon>
        <taxon>fabids</taxon>
        <taxon>Rosales</taxon>
        <taxon>Cannabaceae</taxon>
        <taxon>Trema</taxon>
    </lineage>
</organism>
<dbReference type="EMBL" id="JXTC01000367">
    <property type="protein sequence ID" value="PON60195.1"/>
    <property type="molecule type" value="Genomic_DNA"/>
</dbReference>